<proteinExistence type="predicted"/>
<dbReference type="EMBL" id="BSYO01000004">
    <property type="protein sequence ID" value="GMH03491.1"/>
    <property type="molecule type" value="Genomic_DNA"/>
</dbReference>
<sequence length="130" mass="14421">MYKEGSSPSRTTANSIQRRPHHTSEARFRTSQQNPQNKLHRSSNSEAAENLQTELATTGISISHFIQKQYSKPAPFCISIIPIHASEEQRKTTPPHGSAELLTWINARNFLSSGISKQDDTLTASGNCTQ</sequence>
<accession>A0AAD3S347</accession>
<evidence type="ECO:0000256" key="1">
    <source>
        <dbReference type="SAM" id="MobiDB-lite"/>
    </source>
</evidence>
<keyword evidence="3" id="KW-1185">Reference proteome</keyword>
<feature type="region of interest" description="Disordered" evidence="1">
    <location>
        <begin position="1"/>
        <end position="52"/>
    </location>
</feature>
<name>A0AAD3S347_NEPGR</name>
<gene>
    <name evidence="2" type="ORF">Nepgr_005330</name>
</gene>
<dbReference type="AlphaFoldDB" id="A0AAD3S347"/>
<feature type="compositionally biased region" description="Polar residues" evidence="1">
    <location>
        <begin position="29"/>
        <end position="52"/>
    </location>
</feature>
<comment type="caution">
    <text evidence="2">The sequence shown here is derived from an EMBL/GenBank/DDBJ whole genome shotgun (WGS) entry which is preliminary data.</text>
</comment>
<organism evidence="2 3">
    <name type="scientific">Nepenthes gracilis</name>
    <name type="common">Slender pitcher plant</name>
    <dbReference type="NCBI Taxonomy" id="150966"/>
    <lineage>
        <taxon>Eukaryota</taxon>
        <taxon>Viridiplantae</taxon>
        <taxon>Streptophyta</taxon>
        <taxon>Embryophyta</taxon>
        <taxon>Tracheophyta</taxon>
        <taxon>Spermatophyta</taxon>
        <taxon>Magnoliopsida</taxon>
        <taxon>eudicotyledons</taxon>
        <taxon>Gunneridae</taxon>
        <taxon>Pentapetalae</taxon>
        <taxon>Caryophyllales</taxon>
        <taxon>Nepenthaceae</taxon>
        <taxon>Nepenthes</taxon>
    </lineage>
</organism>
<reference evidence="2" key="1">
    <citation type="submission" date="2023-05" db="EMBL/GenBank/DDBJ databases">
        <title>Nepenthes gracilis genome sequencing.</title>
        <authorList>
            <person name="Fukushima K."/>
        </authorList>
    </citation>
    <scope>NUCLEOTIDE SEQUENCE</scope>
    <source>
        <strain evidence="2">SING2019-196</strain>
    </source>
</reference>
<protein>
    <submittedName>
        <fullName evidence="2">Uncharacterized protein</fullName>
    </submittedName>
</protein>
<evidence type="ECO:0000313" key="3">
    <source>
        <dbReference type="Proteomes" id="UP001279734"/>
    </source>
</evidence>
<evidence type="ECO:0000313" key="2">
    <source>
        <dbReference type="EMBL" id="GMH03491.1"/>
    </source>
</evidence>
<feature type="compositionally biased region" description="Polar residues" evidence="1">
    <location>
        <begin position="1"/>
        <end position="17"/>
    </location>
</feature>
<dbReference type="Proteomes" id="UP001279734">
    <property type="component" value="Unassembled WGS sequence"/>
</dbReference>